<comment type="caution">
    <text evidence="2">The sequence shown here is derived from an EMBL/GenBank/DDBJ whole genome shotgun (WGS) entry which is preliminary data.</text>
</comment>
<dbReference type="AlphaFoldDB" id="A0AAW0IB47"/>
<dbReference type="Proteomes" id="UP001488838">
    <property type="component" value="Unassembled WGS sequence"/>
</dbReference>
<dbReference type="InterPro" id="IPR009078">
    <property type="entry name" value="Ferritin-like_SF"/>
</dbReference>
<dbReference type="InterPro" id="IPR012347">
    <property type="entry name" value="Ferritin-like"/>
</dbReference>
<proteinExistence type="predicted"/>
<dbReference type="Gene3D" id="1.20.1260.10">
    <property type="match status" value="1"/>
</dbReference>
<evidence type="ECO:0000313" key="3">
    <source>
        <dbReference type="Proteomes" id="UP001488838"/>
    </source>
</evidence>
<dbReference type="PROSITE" id="PS50905">
    <property type="entry name" value="FERRITIN_LIKE"/>
    <property type="match status" value="1"/>
</dbReference>
<evidence type="ECO:0000313" key="2">
    <source>
        <dbReference type="EMBL" id="KAK7811653.1"/>
    </source>
</evidence>
<reference evidence="2 3" key="1">
    <citation type="journal article" date="2023" name="bioRxiv">
        <title>Conserved and derived expression patterns and positive selection on dental genes reveal complex evolutionary context of ever-growing rodent molars.</title>
        <authorList>
            <person name="Calamari Z.T."/>
            <person name="Song A."/>
            <person name="Cohen E."/>
            <person name="Akter M."/>
            <person name="Roy R.D."/>
            <person name="Hallikas O."/>
            <person name="Christensen M.M."/>
            <person name="Li P."/>
            <person name="Marangoni P."/>
            <person name="Jernvall J."/>
            <person name="Klein O.D."/>
        </authorList>
    </citation>
    <scope>NUCLEOTIDE SEQUENCE [LARGE SCALE GENOMIC DNA]</scope>
    <source>
        <strain evidence="2">V071</strain>
    </source>
</reference>
<organism evidence="2 3">
    <name type="scientific">Myodes glareolus</name>
    <name type="common">Bank vole</name>
    <name type="synonym">Clethrionomys glareolus</name>
    <dbReference type="NCBI Taxonomy" id="447135"/>
    <lineage>
        <taxon>Eukaryota</taxon>
        <taxon>Metazoa</taxon>
        <taxon>Chordata</taxon>
        <taxon>Craniata</taxon>
        <taxon>Vertebrata</taxon>
        <taxon>Euteleostomi</taxon>
        <taxon>Mammalia</taxon>
        <taxon>Eutheria</taxon>
        <taxon>Euarchontoglires</taxon>
        <taxon>Glires</taxon>
        <taxon>Rodentia</taxon>
        <taxon>Myomorpha</taxon>
        <taxon>Muroidea</taxon>
        <taxon>Cricetidae</taxon>
        <taxon>Arvicolinae</taxon>
        <taxon>Myodes</taxon>
    </lineage>
</organism>
<dbReference type="SUPFAM" id="SSF47240">
    <property type="entry name" value="Ferritin-like"/>
    <property type="match status" value="1"/>
</dbReference>
<gene>
    <name evidence="2" type="ORF">U0070_022296</name>
</gene>
<keyword evidence="3" id="KW-1185">Reference proteome</keyword>
<protein>
    <recommendedName>
        <fullName evidence="1">Ferritin-like diiron domain-containing protein</fullName>
    </recommendedName>
</protein>
<sequence>MWVPAVCSKPEPPPPCHHCDHPITLAGTQNYHQNAAMNLQITLELHAFNVYLSISCCFDQDVLLKNFAK</sequence>
<accession>A0AAW0IB47</accession>
<dbReference type="EMBL" id="JBBHLL010000168">
    <property type="protein sequence ID" value="KAK7811653.1"/>
    <property type="molecule type" value="Genomic_DNA"/>
</dbReference>
<evidence type="ECO:0000259" key="1">
    <source>
        <dbReference type="PROSITE" id="PS50905"/>
    </source>
</evidence>
<name>A0AAW0IB47_MYOGA</name>
<feature type="domain" description="Ferritin-like diiron" evidence="1">
    <location>
        <begin position="27"/>
        <end position="69"/>
    </location>
</feature>
<dbReference type="InterPro" id="IPR009040">
    <property type="entry name" value="Ferritin-like_diiron"/>
</dbReference>